<feature type="active site" evidence="8">
    <location>
        <position position="91"/>
    </location>
</feature>
<dbReference type="SUPFAM" id="SSF50630">
    <property type="entry name" value="Acid proteases"/>
    <property type="match status" value="1"/>
</dbReference>
<dbReference type="Gene3D" id="2.40.70.10">
    <property type="entry name" value="Acid Proteases"/>
    <property type="match status" value="2"/>
</dbReference>
<evidence type="ECO:0000313" key="12">
    <source>
        <dbReference type="Proteomes" id="UP000646827"/>
    </source>
</evidence>
<dbReference type="Pfam" id="PF00026">
    <property type="entry name" value="Asp"/>
    <property type="match status" value="1"/>
</dbReference>
<dbReference type="InterPro" id="IPR001969">
    <property type="entry name" value="Aspartic_peptidase_AS"/>
</dbReference>
<dbReference type="OrthoDB" id="15189at2759"/>
<keyword evidence="7 9" id="KW-0378">Hydrolase</keyword>
<evidence type="ECO:0000256" key="7">
    <source>
        <dbReference type="ARBA" id="ARBA00022801"/>
    </source>
</evidence>
<dbReference type="PRINTS" id="PR00792">
    <property type="entry name" value="PEPSIN"/>
</dbReference>
<proteinExistence type="inferred from homology"/>
<dbReference type="InterPro" id="IPR033121">
    <property type="entry name" value="PEPTIDASE_A1"/>
</dbReference>
<feature type="active site" evidence="8">
    <location>
        <position position="275"/>
    </location>
</feature>
<keyword evidence="5" id="KW-0732">Signal</keyword>
<dbReference type="FunFam" id="2.40.70.10:FF:000115">
    <property type="entry name" value="Lysosomal aspartic protease"/>
    <property type="match status" value="1"/>
</dbReference>
<evidence type="ECO:0000256" key="6">
    <source>
        <dbReference type="ARBA" id="ARBA00022750"/>
    </source>
</evidence>
<dbReference type="InterPro" id="IPR034164">
    <property type="entry name" value="Pepsin-like_dom"/>
</dbReference>
<protein>
    <recommendedName>
        <fullName evidence="3">rhizopuspepsin</fullName>
        <ecNumber evidence="3">3.4.23.21</ecNumber>
    </recommendedName>
</protein>
<evidence type="ECO:0000256" key="8">
    <source>
        <dbReference type="PIRSR" id="PIRSR601461-1"/>
    </source>
</evidence>
<evidence type="ECO:0000259" key="10">
    <source>
        <dbReference type="PROSITE" id="PS51767"/>
    </source>
</evidence>
<sequence length="394" mass="42332">MGLSRNGASAEHDNNIYVYSIGLAQKTGKVMNTPARIQKALAKYNLESRISPSRLSMAASTIDLSSVHVDVEYVGTIGIGNPPQLFQMDFDTGSADIWIPHVDCARCGAHPLFDPSESSSFSQDTNQTWGLRYGDGSGVQGTIGRDTVHLGDLSHPNQVLGLVKAESADLAMDSELDGIFGLAYPSLAFTGQKQSILQGLKESGAISSASIGVYLGRARDGGKGELSFGKPNPAHYEGELKYVPVTRKKFWQVSLNGLKIDGQETLTEPIDAIIDTGTTLIILPSELADSIHATIPGAKFSSMYGWRMPCELKASDAGDTMVSFTLGEHEFSLKASELVRERAAPTGDGEKKLCYSGIAEANTPMIIMGDTFLRSFYSVYDFDQDAIGFAPARP</sequence>
<evidence type="ECO:0000256" key="9">
    <source>
        <dbReference type="RuleBase" id="RU000454"/>
    </source>
</evidence>
<organism evidence="11 12">
    <name type="scientific">Circinella minor</name>
    <dbReference type="NCBI Taxonomy" id="1195481"/>
    <lineage>
        <taxon>Eukaryota</taxon>
        <taxon>Fungi</taxon>
        <taxon>Fungi incertae sedis</taxon>
        <taxon>Mucoromycota</taxon>
        <taxon>Mucoromycotina</taxon>
        <taxon>Mucoromycetes</taxon>
        <taxon>Mucorales</taxon>
        <taxon>Lichtheimiaceae</taxon>
        <taxon>Circinella</taxon>
    </lineage>
</organism>
<keyword evidence="6 9" id="KW-0064">Aspartyl protease</keyword>
<dbReference type="InterPro" id="IPR001461">
    <property type="entry name" value="Aspartic_peptidase_A1"/>
</dbReference>
<feature type="domain" description="Peptidase A1" evidence="10">
    <location>
        <begin position="73"/>
        <end position="390"/>
    </location>
</feature>
<dbReference type="PANTHER" id="PTHR47966:SF51">
    <property type="entry name" value="BETA-SITE APP-CLEAVING ENZYME, ISOFORM A-RELATED"/>
    <property type="match status" value="1"/>
</dbReference>
<dbReference type="Proteomes" id="UP000646827">
    <property type="component" value="Unassembled WGS sequence"/>
</dbReference>
<comment type="catalytic activity">
    <reaction evidence="1">
        <text>Hydrolysis of proteins with broad specificity similar to that of pepsin A, preferring hydrophobic residues at P1 and P1'. Clots milk and activates trypsinogen. Does not cleave 4-Gln-|-His-5, but does cleave 10-His-|-Leu-11 and 12-Val-|-Glu-13 in B chain of insulin.</text>
        <dbReference type="EC" id="3.4.23.21"/>
    </reaction>
</comment>
<dbReference type="GO" id="GO:0004190">
    <property type="term" value="F:aspartic-type endopeptidase activity"/>
    <property type="evidence" value="ECO:0007669"/>
    <property type="project" value="UniProtKB-KW"/>
</dbReference>
<evidence type="ECO:0000313" key="11">
    <source>
        <dbReference type="EMBL" id="KAG2222780.1"/>
    </source>
</evidence>
<comment type="similarity">
    <text evidence="2 9">Belongs to the peptidase A1 family.</text>
</comment>
<reference evidence="11 12" key="1">
    <citation type="submission" date="2020-12" db="EMBL/GenBank/DDBJ databases">
        <title>Metabolic potential, ecology and presence of endohyphal bacteria is reflected in genomic diversity of Mucoromycotina.</title>
        <authorList>
            <person name="Muszewska A."/>
            <person name="Okrasinska A."/>
            <person name="Steczkiewicz K."/>
            <person name="Drgas O."/>
            <person name="Orlowska M."/>
            <person name="Perlinska-Lenart U."/>
            <person name="Aleksandrzak-Piekarczyk T."/>
            <person name="Szatraj K."/>
            <person name="Zielenkiewicz U."/>
            <person name="Pilsyk S."/>
            <person name="Malc E."/>
            <person name="Mieczkowski P."/>
            <person name="Kruszewska J.S."/>
            <person name="Biernat P."/>
            <person name="Pawlowska J."/>
        </authorList>
    </citation>
    <scope>NUCLEOTIDE SEQUENCE [LARGE SCALE GENOMIC DNA]</scope>
    <source>
        <strain evidence="11 12">CBS 142.35</strain>
    </source>
</reference>
<dbReference type="InterPro" id="IPR021109">
    <property type="entry name" value="Peptidase_aspartic_dom_sf"/>
</dbReference>
<name>A0A8H7S5Z9_9FUNG</name>
<keyword evidence="12" id="KW-1185">Reference proteome</keyword>
<keyword evidence="4 9" id="KW-0645">Protease</keyword>
<evidence type="ECO:0000256" key="2">
    <source>
        <dbReference type="ARBA" id="ARBA00007447"/>
    </source>
</evidence>
<evidence type="ECO:0000256" key="5">
    <source>
        <dbReference type="ARBA" id="ARBA00022729"/>
    </source>
</evidence>
<dbReference type="CDD" id="cd05471">
    <property type="entry name" value="pepsin_like"/>
    <property type="match status" value="1"/>
</dbReference>
<dbReference type="PROSITE" id="PS00141">
    <property type="entry name" value="ASP_PROTEASE"/>
    <property type="match status" value="1"/>
</dbReference>
<dbReference type="PANTHER" id="PTHR47966">
    <property type="entry name" value="BETA-SITE APP-CLEAVING ENZYME, ISOFORM A-RELATED"/>
    <property type="match status" value="1"/>
</dbReference>
<dbReference type="EC" id="3.4.23.21" evidence="3"/>
<accession>A0A8H7S5Z9</accession>
<dbReference type="PROSITE" id="PS51767">
    <property type="entry name" value="PEPTIDASE_A1"/>
    <property type="match status" value="1"/>
</dbReference>
<dbReference type="AlphaFoldDB" id="A0A8H7S5Z9"/>
<evidence type="ECO:0000256" key="1">
    <source>
        <dbReference type="ARBA" id="ARBA00001130"/>
    </source>
</evidence>
<gene>
    <name evidence="11" type="ORF">INT45_013144</name>
</gene>
<comment type="caution">
    <text evidence="11">The sequence shown here is derived from an EMBL/GenBank/DDBJ whole genome shotgun (WGS) entry which is preliminary data.</text>
</comment>
<dbReference type="GO" id="GO:0006508">
    <property type="term" value="P:proteolysis"/>
    <property type="evidence" value="ECO:0007669"/>
    <property type="project" value="UniProtKB-KW"/>
</dbReference>
<evidence type="ECO:0000256" key="3">
    <source>
        <dbReference type="ARBA" id="ARBA00013205"/>
    </source>
</evidence>
<evidence type="ECO:0000256" key="4">
    <source>
        <dbReference type="ARBA" id="ARBA00022670"/>
    </source>
</evidence>
<dbReference type="EMBL" id="JAEPRB010000075">
    <property type="protein sequence ID" value="KAG2222780.1"/>
    <property type="molecule type" value="Genomic_DNA"/>
</dbReference>